<geneLocation type="plasmid" evidence="2">
    <name>pnfsy06</name>
</geneLocation>
<sequence>MEALKVVTIPNYWTSPKYSLGQRIKQGIIVGIQYRLPNNLLAQSRDGSWQYTVQVSSNSKDKEVEDLQEHEVQPLPTQELHRLLTAEIEAYQRKITVLMQELAEI</sequence>
<keyword evidence="2" id="KW-1185">Reference proteome</keyword>
<protein>
    <submittedName>
        <fullName evidence="1">Uncharacterized protein</fullName>
    </submittedName>
</protein>
<proteinExistence type="predicted"/>
<dbReference type="AlphaFoldDB" id="A0A2K8T7S2"/>
<accession>A0A2K8T7S2</accession>
<dbReference type="Proteomes" id="UP000232003">
    <property type="component" value="Plasmid pNFSY06"/>
</dbReference>
<gene>
    <name evidence="1" type="ORF">COO91_09884</name>
</gene>
<dbReference type="OrthoDB" id="486940at2"/>
<dbReference type="RefSeq" id="WP_100903727.1">
    <property type="nucleotide sequence ID" value="NZ_CAWNNC010000007.1"/>
</dbReference>
<reference evidence="1 2" key="1">
    <citation type="submission" date="2017-11" db="EMBL/GenBank/DDBJ databases">
        <title>Complete genome of a free-living desiccation-tolerant cyanobacterium and its photosynthetic adaptation to extreme terrestrial habitat.</title>
        <authorList>
            <person name="Shang J."/>
        </authorList>
    </citation>
    <scope>NUCLEOTIDE SEQUENCE [LARGE SCALE GENOMIC DNA]</scope>
    <source>
        <strain evidence="1 2">CCNUN1</strain>
        <plasmid evidence="2">pnfsy06</plasmid>
    </source>
</reference>
<organism evidence="1 2">
    <name type="scientific">Nostoc flagelliforme CCNUN1</name>
    <dbReference type="NCBI Taxonomy" id="2038116"/>
    <lineage>
        <taxon>Bacteria</taxon>
        <taxon>Bacillati</taxon>
        <taxon>Cyanobacteriota</taxon>
        <taxon>Cyanophyceae</taxon>
        <taxon>Nostocales</taxon>
        <taxon>Nostocaceae</taxon>
        <taxon>Nostoc</taxon>
    </lineage>
</organism>
<dbReference type="KEGG" id="nfl:COO91_09884"/>
<evidence type="ECO:0000313" key="2">
    <source>
        <dbReference type="Proteomes" id="UP000232003"/>
    </source>
</evidence>
<evidence type="ECO:0000313" key="1">
    <source>
        <dbReference type="EMBL" id="AUB43700.1"/>
    </source>
</evidence>
<name>A0A2K8T7S2_9NOSO</name>
<dbReference type="EMBL" id="CP024791">
    <property type="protein sequence ID" value="AUB43700.1"/>
    <property type="molecule type" value="Genomic_DNA"/>
</dbReference>
<keyword evidence="1" id="KW-0614">Plasmid</keyword>